<dbReference type="SUPFAM" id="SSF51306">
    <property type="entry name" value="LexA/Signal peptidase"/>
    <property type="match status" value="1"/>
</dbReference>
<keyword evidence="6" id="KW-0999">Mitochondrion inner membrane</keyword>
<evidence type="ECO:0000259" key="12">
    <source>
        <dbReference type="Pfam" id="PF10502"/>
    </source>
</evidence>
<dbReference type="EnsemblProtists" id="EOD34591">
    <property type="protein sequence ID" value="EOD34591"/>
    <property type="gene ID" value="EMIHUDRAFT_71351"/>
</dbReference>
<dbReference type="InterPro" id="IPR019533">
    <property type="entry name" value="Peptidase_S26"/>
</dbReference>
<keyword evidence="9" id="KW-0496">Mitochondrion</keyword>
<evidence type="ECO:0000313" key="13">
    <source>
        <dbReference type="EnsemblProtists" id="EOD34591"/>
    </source>
</evidence>
<evidence type="ECO:0000256" key="4">
    <source>
        <dbReference type="ARBA" id="ARBA00022670"/>
    </source>
</evidence>
<keyword evidence="14" id="KW-1185">Reference proteome</keyword>
<dbReference type="GO" id="GO:0006627">
    <property type="term" value="P:protein processing involved in protein targeting to mitochondrion"/>
    <property type="evidence" value="ECO:0007669"/>
    <property type="project" value="InterPro"/>
</dbReference>
<evidence type="ECO:0000256" key="10">
    <source>
        <dbReference type="ARBA" id="ARBA00023136"/>
    </source>
</evidence>
<dbReference type="STRING" id="2903.R1FGF7"/>
<dbReference type="GeneID" id="17279861"/>
<dbReference type="InterPro" id="IPR000223">
    <property type="entry name" value="Pept_S26A_signal_pept_1"/>
</dbReference>
<evidence type="ECO:0000256" key="5">
    <source>
        <dbReference type="ARBA" id="ARBA00022692"/>
    </source>
</evidence>
<evidence type="ECO:0000256" key="1">
    <source>
        <dbReference type="ARBA" id="ARBA00004434"/>
    </source>
</evidence>
<evidence type="ECO:0000256" key="9">
    <source>
        <dbReference type="ARBA" id="ARBA00023128"/>
    </source>
</evidence>
<protein>
    <recommendedName>
        <fullName evidence="3">Mitochondrial inner membrane protease subunit 2</fullName>
    </recommendedName>
</protein>
<evidence type="ECO:0000256" key="11">
    <source>
        <dbReference type="PIRSR" id="PIRSR600223-1"/>
    </source>
</evidence>
<feature type="active site" evidence="11">
    <location>
        <position position="90"/>
    </location>
</feature>
<keyword evidence="5" id="KW-0812">Transmembrane</keyword>
<sequence length="181" mass="20256">MTQVLILSERSKRFFLDVARWVPVVLAVQEYVGTVRQTEGRSMQPTMNSTRAWWRIGDLLLLDRWHARSYERGDVVELLSPCEVGDVLIKRVIGVEGDLVRPRCGDGSLVRVPRGHVWVEGDNGPLSHDSNAFGCVPAGLVQSRVAAKILPLSEAGAIECRPPPRDRVIPSRYPRAMRYGD</sequence>
<evidence type="ECO:0000313" key="14">
    <source>
        <dbReference type="Proteomes" id="UP000013827"/>
    </source>
</evidence>
<dbReference type="Proteomes" id="UP000013827">
    <property type="component" value="Unassembled WGS sequence"/>
</dbReference>
<dbReference type="RefSeq" id="XP_005787020.1">
    <property type="nucleotide sequence ID" value="XM_005786963.1"/>
</dbReference>
<dbReference type="GO" id="GO:0006465">
    <property type="term" value="P:signal peptide processing"/>
    <property type="evidence" value="ECO:0007669"/>
    <property type="project" value="InterPro"/>
</dbReference>
<dbReference type="AlphaFoldDB" id="A0A0D3KFQ6"/>
<evidence type="ECO:0000256" key="2">
    <source>
        <dbReference type="ARBA" id="ARBA00007066"/>
    </source>
</evidence>
<dbReference type="Gene3D" id="2.10.109.10">
    <property type="entry name" value="Umud Fragment, subunit A"/>
    <property type="match status" value="1"/>
</dbReference>
<dbReference type="InterPro" id="IPR019758">
    <property type="entry name" value="Pept_S26A_signal_pept_1_CS"/>
</dbReference>
<evidence type="ECO:0000256" key="6">
    <source>
        <dbReference type="ARBA" id="ARBA00022792"/>
    </source>
</evidence>
<dbReference type="CDD" id="cd06530">
    <property type="entry name" value="S26_SPase_I"/>
    <property type="match status" value="1"/>
</dbReference>
<reference evidence="14" key="1">
    <citation type="journal article" date="2013" name="Nature">
        <title>Pan genome of the phytoplankton Emiliania underpins its global distribution.</title>
        <authorList>
            <person name="Read B.A."/>
            <person name="Kegel J."/>
            <person name="Klute M.J."/>
            <person name="Kuo A."/>
            <person name="Lefebvre S.C."/>
            <person name="Maumus F."/>
            <person name="Mayer C."/>
            <person name="Miller J."/>
            <person name="Monier A."/>
            <person name="Salamov A."/>
            <person name="Young J."/>
            <person name="Aguilar M."/>
            <person name="Claverie J.M."/>
            <person name="Frickenhaus S."/>
            <person name="Gonzalez K."/>
            <person name="Herman E.K."/>
            <person name="Lin Y.C."/>
            <person name="Napier J."/>
            <person name="Ogata H."/>
            <person name="Sarno A.F."/>
            <person name="Shmutz J."/>
            <person name="Schroeder D."/>
            <person name="de Vargas C."/>
            <person name="Verret F."/>
            <person name="von Dassow P."/>
            <person name="Valentin K."/>
            <person name="Van de Peer Y."/>
            <person name="Wheeler G."/>
            <person name="Dacks J.B."/>
            <person name="Delwiche C.F."/>
            <person name="Dyhrman S.T."/>
            <person name="Glockner G."/>
            <person name="John U."/>
            <person name="Richards T."/>
            <person name="Worden A.Z."/>
            <person name="Zhang X."/>
            <person name="Grigoriev I.V."/>
            <person name="Allen A.E."/>
            <person name="Bidle K."/>
            <person name="Borodovsky M."/>
            <person name="Bowler C."/>
            <person name="Brownlee C."/>
            <person name="Cock J.M."/>
            <person name="Elias M."/>
            <person name="Gladyshev V.N."/>
            <person name="Groth M."/>
            <person name="Guda C."/>
            <person name="Hadaegh A."/>
            <person name="Iglesias-Rodriguez M.D."/>
            <person name="Jenkins J."/>
            <person name="Jones B.M."/>
            <person name="Lawson T."/>
            <person name="Leese F."/>
            <person name="Lindquist E."/>
            <person name="Lobanov A."/>
            <person name="Lomsadze A."/>
            <person name="Malik S.B."/>
            <person name="Marsh M.E."/>
            <person name="Mackinder L."/>
            <person name="Mock T."/>
            <person name="Mueller-Roeber B."/>
            <person name="Pagarete A."/>
            <person name="Parker M."/>
            <person name="Probert I."/>
            <person name="Quesneville H."/>
            <person name="Raines C."/>
            <person name="Rensing S.A."/>
            <person name="Riano-Pachon D.M."/>
            <person name="Richier S."/>
            <person name="Rokitta S."/>
            <person name="Shiraiwa Y."/>
            <person name="Soanes D.M."/>
            <person name="van der Giezen M."/>
            <person name="Wahlund T.M."/>
            <person name="Williams B."/>
            <person name="Wilson W."/>
            <person name="Wolfe G."/>
            <person name="Wurch L.L."/>
        </authorList>
    </citation>
    <scope>NUCLEOTIDE SEQUENCE</scope>
</reference>
<feature type="domain" description="Peptidase S26" evidence="12">
    <location>
        <begin position="20"/>
        <end position="102"/>
    </location>
</feature>
<name>A0A0D3KFQ6_EMIH1</name>
<evidence type="ECO:0000256" key="3">
    <source>
        <dbReference type="ARBA" id="ARBA00013650"/>
    </source>
</evidence>
<comment type="similarity">
    <text evidence="2">Belongs to the peptidase S26 family. IMP2 subfamily.</text>
</comment>
<dbReference type="GO" id="GO:0004252">
    <property type="term" value="F:serine-type endopeptidase activity"/>
    <property type="evidence" value="ECO:0007669"/>
    <property type="project" value="InterPro"/>
</dbReference>
<keyword evidence="10" id="KW-0472">Membrane</keyword>
<keyword evidence="8" id="KW-1133">Transmembrane helix</keyword>
<dbReference type="Pfam" id="PF10502">
    <property type="entry name" value="Peptidase_S26"/>
    <property type="match status" value="1"/>
</dbReference>
<dbReference type="PANTHER" id="PTHR46041">
    <property type="entry name" value="MITOCHONDRIAL INNER MEMBRANE PROTEASE SUBUNIT 2"/>
    <property type="match status" value="1"/>
</dbReference>
<evidence type="ECO:0000256" key="7">
    <source>
        <dbReference type="ARBA" id="ARBA00022801"/>
    </source>
</evidence>
<dbReference type="HOGENOM" id="CLU_028723_4_1_1"/>
<dbReference type="InterPro" id="IPR036286">
    <property type="entry name" value="LexA/Signal_pep-like_sf"/>
</dbReference>
<comment type="subcellular location">
    <subcellularLocation>
        <location evidence="1">Mitochondrion inner membrane</location>
        <topology evidence="1">Single-pass membrane protein</topology>
    </subcellularLocation>
</comment>
<dbReference type="eggNOG" id="KOG1568">
    <property type="taxonomic scope" value="Eukaryota"/>
</dbReference>
<keyword evidence="4" id="KW-0645">Protease</keyword>
<dbReference type="PaxDb" id="2903-EOD34591"/>
<reference evidence="13" key="2">
    <citation type="submission" date="2024-10" db="UniProtKB">
        <authorList>
            <consortium name="EnsemblProtists"/>
        </authorList>
    </citation>
    <scope>IDENTIFICATION</scope>
</reference>
<dbReference type="PANTHER" id="PTHR46041:SF2">
    <property type="entry name" value="MITOCHONDRIAL INNER MEMBRANE PROTEASE SUBUNIT 2"/>
    <property type="match status" value="1"/>
</dbReference>
<dbReference type="OMA" id="GNICKFT"/>
<keyword evidence="7" id="KW-0378">Hydrolase</keyword>
<proteinExistence type="inferred from homology"/>
<evidence type="ECO:0000256" key="8">
    <source>
        <dbReference type="ARBA" id="ARBA00022989"/>
    </source>
</evidence>
<dbReference type="PROSITE" id="PS00761">
    <property type="entry name" value="SPASE_I_3"/>
    <property type="match status" value="1"/>
</dbReference>
<organism evidence="13 14">
    <name type="scientific">Emiliania huxleyi (strain CCMP1516)</name>
    <dbReference type="NCBI Taxonomy" id="280463"/>
    <lineage>
        <taxon>Eukaryota</taxon>
        <taxon>Haptista</taxon>
        <taxon>Haptophyta</taxon>
        <taxon>Prymnesiophyceae</taxon>
        <taxon>Isochrysidales</taxon>
        <taxon>Noelaerhabdaceae</taxon>
        <taxon>Emiliania</taxon>
    </lineage>
</organism>
<accession>A0A0D3KFQ6</accession>
<feature type="active site" evidence="11">
    <location>
        <position position="42"/>
    </location>
</feature>
<dbReference type="KEGG" id="ehx:EMIHUDRAFT_71351"/>
<dbReference type="InterPro" id="IPR037730">
    <property type="entry name" value="IMP2"/>
</dbReference>
<dbReference type="PRINTS" id="PR00727">
    <property type="entry name" value="LEADERPTASE"/>
</dbReference>
<dbReference type="GO" id="GO:0042720">
    <property type="term" value="C:mitochondrial inner membrane peptidase complex"/>
    <property type="evidence" value="ECO:0007669"/>
    <property type="project" value="InterPro"/>
</dbReference>